<keyword evidence="2" id="KW-0560">Oxidoreductase</keyword>
<evidence type="ECO:0000256" key="1">
    <source>
        <dbReference type="ARBA" id="ARBA00006484"/>
    </source>
</evidence>
<comment type="caution">
    <text evidence="3">The sequence shown here is derived from an EMBL/GenBank/DDBJ whole genome shotgun (WGS) entry which is preliminary data.</text>
</comment>
<evidence type="ECO:0000256" key="2">
    <source>
        <dbReference type="ARBA" id="ARBA00023002"/>
    </source>
</evidence>
<dbReference type="NCBIfam" id="NF005559">
    <property type="entry name" value="PRK07231.1"/>
    <property type="match status" value="1"/>
</dbReference>
<accession>A0A9W6FRW2</accession>
<organism evidence="3 4">
    <name type="scientific">Agromyces rhizosphaerae</name>
    <dbReference type="NCBI Taxonomy" id="88374"/>
    <lineage>
        <taxon>Bacteria</taxon>
        <taxon>Bacillati</taxon>
        <taxon>Actinomycetota</taxon>
        <taxon>Actinomycetes</taxon>
        <taxon>Micrococcales</taxon>
        <taxon>Microbacteriaceae</taxon>
        <taxon>Agromyces</taxon>
    </lineage>
</organism>
<dbReference type="GO" id="GO:0016491">
    <property type="term" value="F:oxidoreductase activity"/>
    <property type="evidence" value="ECO:0007669"/>
    <property type="project" value="UniProtKB-KW"/>
</dbReference>
<proteinExistence type="inferred from homology"/>
<protein>
    <submittedName>
        <fullName evidence="3">3-alpha-(Or 20-beta)-hydroxysteroid dehydrogenase</fullName>
    </submittedName>
</protein>
<dbReference type="Gene3D" id="3.40.50.720">
    <property type="entry name" value="NAD(P)-binding Rossmann-like Domain"/>
    <property type="match status" value="1"/>
</dbReference>
<gene>
    <name evidence="3" type="primary">fabG3</name>
    <name evidence="3" type="ORF">ARHIZOSPH14_17550</name>
</gene>
<dbReference type="PROSITE" id="PS00061">
    <property type="entry name" value="ADH_SHORT"/>
    <property type="match status" value="1"/>
</dbReference>
<name>A0A9W6FRW2_9MICO</name>
<evidence type="ECO:0000313" key="3">
    <source>
        <dbReference type="EMBL" id="GLI27513.1"/>
    </source>
</evidence>
<keyword evidence="4" id="KW-1185">Reference proteome</keyword>
<dbReference type="SUPFAM" id="SSF51735">
    <property type="entry name" value="NAD(P)-binding Rossmann-fold domains"/>
    <property type="match status" value="1"/>
</dbReference>
<evidence type="ECO:0000313" key="4">
    <source>
        <dbReference type="Proteomes" id="UP001144396"/>
    </source>
</evidence>
<dbReference type="InterPro" id="IPR036291">
    <property type="entry name" value="NAD(P)-bd_dom_sf"/>
</dbReference>
<dbReference type="AlphaFoldDB" id="A0A9W6FRW2"/>
<dbReference type="InterPro" id="IPR020904">
    <property type="entry name" value="Sc_DH/Rdtase_CS"/>
</dbReference>
<dbReference type="InterPro" id="IPR002347">
    <property type="entry name" value="SDR_fam"/>
</dbReference>
<reference evidence="3" key="1">
    <citation type="submission" date="2022-12" db="EMBL/GenBank/DDBJ databases">
        <title>Reference genome sequencing for broad-spectrum identification of bacterial and archaeal isolates by mass spectrometry.</title>
        <authorList>
            <person name="Sekiguchi Y."/>
            <person name="Tourlousse D.M."/>
        </authorList>
    </citation>
    <scope>NUCLEOTIDE SEQUENCE</scope>
    <source>
        <strain evidence="3">14</strain>
    </source>
</reference>
<dbReference type="EMBL" id="BSDP01000001">
    <property type="protein sequence ID" value="GLI27513.1"/>
    <property type="molecule type" value="Genomic_DNA"/>
</dbReference>
<sequence>MGRLDGRVALVTGAARGLGAAYARALTREGARVVVADVLDDAGEALVAELLGARYLHLDVTDQAHWESAVVDIVAEAGRLDVLVNNAGIADRGSLRSYTLERWQRMMDVNVTGTFLGLKVVSAAMREAGNGGSIVNISSVEGLRGSIALHGYVASKFAVRGLTKSAALELARDGIRVNSVHPGFIDTAMTADMDPADAGIPLGRPAAPEEVAELIVFLASDASSYSTGAEFVADGGLTASLPHH</sequence>
<dbReference type="RefSeq" id="WP_281884107.1">
    <property type="nucleotide sequence ID" value="NZ_BSDP01000001.1"/>
</dbReference>
<dbReference type="PRINTS" id="PR00081">
    <property type="entry name" value="GDHRDH"/>
</dbReference>
<dbReference type="Proteomes" id="UP001144396">
    <property type="component" value="Unassembled WGS sequence"/>
</dbReference>
<comment type="similarity">
    <text evidence="1">Belongs to the short-chain dehydrogenases/reductases (SDR) family.</text>
</comment>
<dbReference type="PRINTS" id="PR00080">
    <property type="entry name" value="SDRFAMILY"/>
</dbReference>
<dbReference type="PANTHER" id="PTHR24321:SF15">
    <property type="entry name" value="OXIDOREDUCTASE UCPA"/>
    <property type="match status" value="1"/>
</dbReference>
<dbReference type="PANTHER" id="PTHR24321">
    <property type="entry name" value="DEHYDROGENASES, SHORT CHAIN"/>
    <property type="match status" value="1"/>
</dbReference>
<dbReference type="FunFam" id="3.40.50.720:FF:000084">
    <property type="entry name" value="Short-chain dehydrogenase reductase"/>
    <property type="match status" value="1"/>
</dbReference>
<dbReference type="Pfam" id="PF13561">
    <property type="entry name" value="adh_short_C2"/>
    <property type="match status" value="1"/>
</dbReference>